<gene>
    <name evidence="7" type="primary">LOC112237597</name>
</gene>
<organism evidence="7 8">
    <name type="scientific">Oncorhynchus tshawytscha</name>
    <name type="common">Chinook salmon</name>
    <name type="synonym">Salmo tshawytscha</name>
    <dbReference type="NCBI Taxonomy" id="74940"/>
    <lineage>
        <taxon>Eukaryota</taxon>
        <taxon>Metazoa</taxon>
        <taxon>Chordata</taxon>
        <taxon>Craniata</taxon>
        <taxon>Vertebrata</taxon>
        <taxon>Euteleostomi</taxon>
        <taxon>Actinopterygii</taxon>
        <taxon>Neopterygii</taxon>
        <taxon>Teleostei</taxon>
        <taxon>Protacanthopterygii</taxon>
        <taxon>Salmoniformes</taxon>
        <taxon>Salmonidae</taxon>
        <taxon>Salmoninae</taxon>
        <taxon>Oncorhynchus</taxon>
    </lineage>
</organism>
<dbReference type="AlphaFoldDB" id="A0A8C8JBQ1"/>
<dbReference type="GeneTree" id="ENSGT00940000153269"/>
<evidence type="ECO:0000256" key="4">
    <source>
        <dbReference type="ARBA" id="ARBA00023136"/>
    </source>
</evidence>
<dbReference type="InterPro" id="IPR012858">
    <property type="entry name" value="DC_STAMP-like"/>
</dbReference>
<dbReference type="Pfam" id="PF07782">
    <property type="entry name" value="DC_STAMP"/>
    <property type="match status" value="1"/>
</dbReference>
<evidence type="ECO:0000256" key="1">
    <source>
        <dbReference type="ARBA" id="ARBA00004141"/>
    </source>
</evidence>
<evidence type="ECO:0000256" key="2">
    <source>
        <dbReference type="ARBA" id="ARBA00022692"/>
    </source>
</evidence>
<feature type="transmembrane region" description="Helical" evidence="5">
    <location>
        <begin position="92"/>
        <end position="116"/>
    </location>
</feature>
<accession>A0A8C8JBQ1</accession>
<evidence type="ECO:0000313" key="8">
    <source>
        <dbReference type="Proteomes" id="UP000694402"/>
    </source>
</evidence>
<feature type="transmembrane region" description="Helical" evidence="5">
    <location>
        <begin position="165"/>
        <end position="183"/>
    </location>
</feature>
<keyword evidence="8" id="KW-1185">Reference proteome</keyword>
<evidence type="ECO:0000256" key="3">
    <source>
        <dbReference type="ARBA" id="ARBA00022989"/>
    </source>
</evidence>
<name>A0A8C8JBQ1_ONCTS</name>
<proteinExistence type="predicted"/>
<keyword evidence="3 5" id="KW-1133">Transmembrane helix</keyword>
<comment type="subcellular location">
    <subcellularLocation>
        <location evidence="1">Membrane</location>
        <topology evidence="1">Multi-pass membrane protein</topology>
    </subcellularLocation>
</comment>
<evidence type="ECO:0000313" key="7">
    <source>
        <dbReference type="Ensembl" id="ENSOTSP00005088826.2"/>
    </source>
</evidence>
<evidence type="ECO:0000256" key="5">
    <source>
        <dbReference type="SAM" id="Phobius"/>
    </source>
</evidence>
<dbReference type="PANTHER" id="PTHR21041:SF3">
    <property type="entry name" value="OSTEOCLAST STIMULATORY TRANSMEMBRANE PROTEIN"/>
    <property type="match status" value="1"/>
</dbReference>
<sequence length="500" mass="56456">MCFSLPMARKEEPLRAVYKSIGLLSWTTKGISTRNTALCQRTEVIEVLMEAVSSGPHRASGFLSSFKRRLSSTLTFQWGVYSKPSPANTLEVFILFCFCLIIGAAIGGLLHVWMVYSLNYQPFPSMVVSSTWGCIVVLLLLLLHPVRCVLSISVPSLGTKQGRKILISTALVIVVTSCIPNMTRNLSRSVDMIKCSSHSTAERILASTSQVNNALHDMKNFMGSIPRVVNSDRFLQIEQNVDVEEMKMGIRNASARLKAEFKAMQDTLEVTGHVAQKVIASSFIMLLLGSSASYLVRYLTDLKHDNVCQTRRLQELLRARGVEELPEAYRKRLVRTRGWRMTQRELRRCLWGGTILGFYCLVCALVLGLDHLIYSVLQTSLSWAQDIPEVKTTISLRVKITILIIGFIREPLGEMNKEYRYRILLLPPDCVRPLSPPDPSLLATTAALFLTALVMILGEVFSRRIRRKICSSFYRDREEERALYLRNKILLKLEDEGNIS</sequence>
<feature type="transmembrane region" description="Helical" evidence="5">
    <location>
        <begin position="122"/>
        <end position="144"/>
    </location>
</feature>
<dbReference type="Ensembl" id="ENSOTST00005096435.2">
    <property type="protein sequence ID" value="ENSOTSP00005088826.2"/>
    <property type="gene ID" value="ENSOTSG00005041831.2"/>
</dbReference>
<protein>
    <recommendedName>
        <fullName evidence="6">Dendritic cell-specific transmembrane protein-like domain-containing protein</fullName>
    </recommendedName>
</protein>
<dbReference type="InterPro" id="IPR051856">
    <property type="entry name" value="CSR-E3_Ligase_Protein"/>
</dbReference>
<feature type="transmembrane region" description="Helical" evidence="5">
    <location>
        <begin position="349"/>
        <end position="369"/>
    </location>
</feature>
<keyword evidence="4 5" id="KW-0472">Membrane</keyword>
<keyword evidence="2 5" id="KW-0812">Transmembrane</keyword>
<reference evidence="7" key="2">
    <citation type="submission" date="2025-09" db="UniProtKB">
        <authorList>
            <consortium name="Ensembl"/>
        </authorList>
    </citation>
    <scope>IDENTIFICATION</scope>
</reference>
<reference evidence="7" key="1">
    <citation type="submission" date="2025-08" db="UniProtKB">
        <authorList>
            <consortium name="Ensembl"/>
        </authorList>
    </citation>
    <scope>IDENTIFICATION</scope>
</reference>
<feature type="domain" description="Dendritic cell-specific transmembrane protein-like" evidence="6">
    <location>
        <begin position="304"/>
        <end position="486"/>
    </location>
</feature>
<evidence type="ECO:0000259" key="6">
    <source>
        <dbReference type="Pfam" id="PF07782"/>
    </source>
</evidence>
<dbReference type="GO" id="GO:0016020">
    <property type="term" value="C:membrane"/>
    <property type="evidence" value="ECO:0007669"/>
    <property type="project" value="UniProtKB-SubCell"/>
</dbReference>
<feature type="transmembrane region" description="Helical" evidence="5">
    <location>
        <begin position="278"/>
        <end position="296"/>
    </location>
</feature>
<feature type="transmembrane region" description="Helical" evidence="5">
    <location>
        <begin position="441"/>
        <end position="461"/>
    </location>
</feature>
<dbReference type="PANTHER" id="PTHR21041">
    <property type="entry name" value="DENDRITIC CELL-SPECIFIC TRANSMEMBRANE PROTEIN"/>
    <property type="match status" value="1"/>
</dbReference>
<dbReference type="Proteomes" id="UP000694402">
    <property type="component" value="Unassembled WGS sequence"/>
</dbReference>